<comment type="catalytic activity">
    <reaction evidence="10">
        <text>a (3S)-3-hydroxyacyl-CoA + NAD(+) = a 3-oxoacyl-CoA + NADH + H(+)</text>
        <dbReference type="Rhea" id="RHEA:22432"/>
        <dbReference type="ChEBI" id="CHEBI:15378"/>
        <dbReference type="ChEBI" id="CHEBI:57318"/>
        <dbReference type="ChEBI" id="CHEBI:57540"/>
        <dbReference type="ChEBI" id="CHEBI:57945"/>
        <dbReference type="ChEBI" id="CHEBI:90726"/>
        <dbReference type="EC" id="1.1.1.35"/>
    </reaction>
</comment>
<dbReference type="InterPro" id="IPR036291">
    <property type="entry name" value="NAD(P)-bd_dom_sf"/>
</dbReference>
<dbReference type="Proteomes" id="UP000033054">
    <property type="component" value="Chromosome"/>
</dbReference>
<evidence type="ECO:0000256" key="10">
    <source>
        <dbReference type="ARBA" id="ARBA00049556"/>
    </source>
</evidence>
<dbReference type="GO" id="GO:0004300">
    <property type="term" value="F:enoyl-CoA hydratase activity"/>
    <property type="evidence" value="ECO:0007669"/>
    <property type="project" value="TreeGrafter"/>
</dbReference>
<dbReference type="AlphaFoldDB" id="A0A0E3ZRD3"/>
<dbReference type="SUPFAM" id="SSF52096">
    <property type="entry name" value="ClpP/crotonase"/>
    <property type="match status" value="1"/>
</dbReference>
<keyword evidence="14" id="KW-1185">Reference proteome</keyword>
<evidence type="ECO:0000259" key="12">
    <source>
        <dbReference type="Pfam" id="PF02737"/>
    </source>
</evidence>
<dbReference type="PATRIC" id="fig|1379870.5.peg.266"/>
<dbReference type="HOGENOM" id="CLU_009834_15_3_10"/>
<dbReference type="Gene3D" id="3.90.226.10">
    <property type="entry name" value="2-enoyl-CoA Hydratase, Chain A, domain 1"/>
    <property type="match status" value="1"/>
</dbReference>
<dbReference type="STRING" id="1379870.SD10_01220"/>
<keyword evidence="9" id="KW-0511">Multifunctional enzyme</keyword>
<dbReference type="RefSeq" id="WP_046375311.1">
    <property type="nucleotide sequence ID" value="NZ_CP010429.1"/>
</dbReference>
<dbReference type="OrthoDB" id="9771883at2"/>
<evidence type="ECO:0000256" key="8">
    <source>
        <dbReference type="ARBA" id="ARBA00023239"/>
    </source>
</evidence>
<dbReference type="InterPro" id="IPR006108">
    <property type="entry name" value="3HC_DH_C"/>
</dbReference>
<keyword evidence="6" id="KW-0520">NAD</keyword>
<dbReference type="Pfam" id="PF02737">
    <property type="entry name" value="3HCDH_N"/>
    <property type="match status" value="1"/>
</dbReference>
<evidence type="ECO:0000256" key="4">
    <source>
        <dbReference type="ARBA" id="ARBA00022963"/>
    </source>
</evidence>
<dbReference type="InterPro" id="IPR008927">
    <property type="entry name" value="6-PGluconate_DH-like_C_sf"/>
</dbReference>
<dbReference type="GO" id="GO:0006635">
    <property type="term" value="P:fatty acid beta-oxidation"/>
    <property type="evidence" value="ECO:0007669"/>
    <property type="project" value="UniProtKB-UniPathway"/>
</dbReference>
<evidence type="ECO:0000256" key="1">
    <source>
        <dbReference type="ARBA" id="ARBA00005005"/>
    </source>
</evidence>
<keyword evidence="7" id="KW-0443">Lipid metabolism</keyword>
<keyword evidence="8" id="KW-0456">Lyase</keyword>
<dbReference type="PANTHER" id="PTHR43612">
    <property type="entry name" value="TRIFUNCTIONAL ENZYME SUBUNIT ALPHA"/>
    <property type="match status" value="1"/>
</dbReference>
<comment type="similarity">
    <text evidence="2">In the central section; belongs to the 3-hydroxyacyl-CoA dehydrogenase family.</text>
</comment>
<dbReference type="FunFam" id="3.40.50.720:FF:000009">
    <property type="entry name" value="Fatty oxidation complex, alpha subunit"/>
    <property type="match status" value="1"/>
</dbReference>
<dbReference type="CDD" id="cd06558">
    <property type="entry name" value="crotonase-like"/>
    <property type="match status" value="1"/>
</dbReference>
<gene>
    <name evidence="13" type="ORF">SD10_01220</name>
</gene>
<feature type="domain" description="3-hydroxyacyl-CoA dehydrogenase C-terminal" evidence="11">
    <location>
        <begin position="512"/>
        <end position="607"/>
    </location>
</feature>
<evidence type="ECO:0000256" key="2">
    <source>
        <dbReference type="ARBA" id="ARBA00007005"/>
    </source>
</evidence>
<dbReference type="UniPathway" id="UPA00659"/>
<reference evidence="13 14" key="1">
    <citation type="journal article" date="2014" name="Curr. Microbiol.">
        <title>Spirosoma radiotolerans sp. nov., a gamma-radiation-resistant bacterium isolated from gamma ray-irradiated soil.</title>
        <authorList>
            <person name="Lee J.J."/>
            <person name="Srinivasan S."/>
            <person name="Lim S."/>
            <person name="Joe M."/>
            <person name="Im S."/>
            <person name="Bae S.I."/>
            <person name="Park K.R."/>
            <person name="Han J.H."/>
            <person name="Park S.H."/>
            <person name="Joo B.M."/>
            <person name="Park S.J."/>
            <person name="Kim M.K."/>
        </authorList>
    </citation>
    <scope>NUCLEOTIDE SEQUENCE [LARGE SCALE GENOMIC DNA]</scope>
    <source>
        <strain evidence="13 14">DG5A</strain>
    </source>
</reference>
<dbReference type="InterPro" id="IPR050136">
    <property type="entry name" value="FA_oxidation_alpha_subunit"/>
</dbReference>
<dbReference type="KEGG" id="srd:SD10_01220"/>
<dbReference type="SUPFAM" id="SSF48179">
    <property type="entry name" value="6-phosphogluconate dehydrogenase C-terminal domain-like"/>
    <property type="match status" value="2"/>
</dbReference>
<name>A0A0E3ZRD3_9BACT</name>
<dbReference type="Gene3D" id="3.40.50.720">
    <property type="entry name" value="NAD(P)-binding Rossmann-like Domain"/>
    <property type="match status" value="1"/>
</dbReference>
<accession>A0A0E3ZRD3</accession>
<dbReference type="SUPFAM" id="SSF51735">
    <property type="entry name" value="NAD(P)-binding Rossmann-fold domains"/>
    <property type="match status" value="1"/>
</dbReference>
<comment type="pathway">
    <text evidence="1">Lipid metabolism; fatty acid beta-oxidation.</text>
</comment>
<proteinExistence type="inferred from homology"/>
<evidence type="ECO:0000256" key="9">
    <source>
        <dbReference type="ARBA" id="ARBA00023268"/>
    </source>
</evidence>
<evidence type="ECO:0000256" key="3">
    <source>
        <dbReference type="ARBA" id="ARBA00022832"/>
    </source>
</evidence>
<dbReference type="InterPro" id="IPR001753">
    <property type="entry name" value="Enoyl-CoA_hydra/iso"/>
</dbReference>
<dbReference type="Pfam" id="PF00725">
    <property type="entry name" value="3HCDH"/>
    <property type="match status" value="1"/>
</dbReference>
<organism evidence="13 14">
    <name type="scientific">Spirosoma radiotolerans</name>
    <dbReference type="NCBI Taxonomy" id="1379870"/>
    <lineage>
        <taxon>Bacteria</taxon>
        <taxon>Pseudomonadati</taxon>
        <taxon>Bacteroidota</taxon>
        <taxon>Cytophagia</taxon>
        <taxon>Cytophagales</taxon>
        <taxon>Cytophagaceae</taxon>
        <taxon>Spirosoma</taxon>
    </lineage>
</organism>
<evidence type="ECO:0000313" key="13">
    <source>
        <dbReference type="EMBL" id="AKD53723.1"/>
    </source>
</evidence>
<evidence type="ECO:0000259" key="11">
    <source>
        <dbReference type="Pfam" id="PF00725"/>
    </source>
</evidence>
<evidence type="ECO:0000256" key="7">
    <source>
        <dbReference type="ARBA" id="ARBA00023098"/>
    </source>
</evidence>
<dbReference type="GO" id="GO:0070403">
    <property type="term" value="F:NAD+ binding"/>
    <property type="evidence" value="ECO:0007669"/>
    <property type="project" value="InterPro"/>
</dbReference>
<evidence type="ECO:0000313" key="14">
    <source>
        <dbReference type="Proteomes" id="UP000033054"/>
    </source>
</evidence>
<keyword evidence="4" id="KW-0442">Lipid degradation</keyword>
<dbReference type="InterPro" id="IPR029045">
    <property type="entry name" value="ClpP/crotonase-like_dom_sf"/>
</dbReference>
<dbReference type="Gene3D" id="1.10.1040.50">
    <property type="match status" value="1"/>
</dbReference>
<dbReference type="EMBL" id="CP010429">
    <property type="protein sequence ID" value="AKD53723.1"/>
    <property type="molecule type" value="Genomic_DNA"/>
</dbReference>
<dbReference type="PANTHER" id="PTHR43612:SF3">
    <property type="entry name" value="TRIFUNCTIONAL ENZYME SUBUNIT ALPHA, MITOCHONDRIAL"/>
    <property type="match status" value="1"/>
</dbReference>
<keyword evidence="5" id="KW-0560">Oxidoreductase</keyword>
<evidence type="ECO:0000256" key="6">
    <source>
        <dbReference type="ARBA" id="ARBA00023027"/>
    </source>
</evidence>
<keyword evidence="3" id="KW-0276">Fatty acid metabolism</keyword>
<protein>
    <submittedName>
        <fullName evidence="13">3-hydroxyacyl-CoA dehydrogenase</fullName>
    </submittedName>
</protein>
<evidence type="ECO:0000256" key="5">
    <source>
        <dbReference type="ARBA" id="ARBA00023002"/>
    </source>
</evidence>
<dbReference type="Pfam" id="PF00378">
    <property type="entry name" value="ECH_1"/>
    <property type="match status" value="1"/>
</dbReference>
<feature type="domain" description="3-hydroxyacyl-CoA dehydrogenase NAD binding" evidence="12">
    <location>
        <begin position="329"/>
        <end position="509"/>
    </location>
</feature>
<sequence length="722" mass="78068">MIKYSIDQNVAIISWEMTSSPMNVLNDESIPQFEAALQQAMADESVKGLIITSAKPEFVAGADLKMILRNNDKAPTEMLNVSSELNRIFRSIETSGKPTVAAINGTALGGGYEICLACHHRIALNNPKTLIGLVEVTIGLLPGAGGTQRLPRMIGIQAALPLLLEGKKVGVQEAKNLGMIDDIAESPDEMMAKARAWIEANGTATGQKPLKPWDEIDRKTGKIVGKDNFKVPGGNVQSPVGAQTFAAGTAMLMDKTKGNYPAPLEIMACVYEGLQVNIDRALVIEARHFVKVATSKVAKNLIQTMFLGMNEANKGASRPKDRPKTDVKKLGILGAGMMGAGIAYVSAQAGIEVILKDISVEAAEKGKDYSRGLLQKGVERGKVHPQNVDGILSLIKPTADTADLQGCDLIIEAVFENRELKAQVTKEAEPMLASDGLRVFGSNTSTLPISGLADASVNSANFIGIHFFSPVDKMMLVEIIMGKHTSDYALAVAIDFTRKIRKTPIVVNDARGFYTSRCFGTYSSEGMELLKEGVNPVLIENGGKDAGMPVGPLAVTDEVALDLVYKIAGQGIKDGAVRKDDTSYDVAKKFVDLGRLGKKSKAGFYDYADDKSKKLWPGLQDLFPRSADQPTLDEVKTRLLYRQAVEAVRCFEENVVRTKLDADLGSILGWGFPAYTGGALSFVDFVGIETFVSTCDRLADQYGERFRPTEQLRERARKPEAV</sequence>
<dbReference type="InterPro" id="IPR006176">
    <property type="entry name" value="3-OHacyl-CoA_DH_NAD-bd"/>
</dbReference>
<dbReference type="GO" id="GO:0016509">
    <property type="term" value="F:long-chain (3S)-3-hydroxyacyl-CoA dehydrogenase (NAD+) activity"/>
    <property type="evidence" value="ECO:0007669"/>
    <property type="project" value="TreeGrafter"/>
</dbReference>